<proteinExistence type="predicted"/>
<sequence>MGLFDRLKDGFDFADISGIIGDLQKEGNLNFDNILSNEFIKNFTDFNNKSELLSKLGIRDLSQLGEMLQNPEAKGKIDAIINKNSQFGNIEELLKKALKR</sequence>
<dbReference type="Proteomes" id="UP000502998">
    <property type="component" value="Chromosome"/>
</dbReference>
<organism evidence="1 2">
    <name type="scientific">Enterococcus saigonensis</name>
    <dbReference type="NCBI Taxonomy" id="1805431"/>
    <lineage>
        <taxon>Bacteria</taxon>
        <taxon>Bacillati</taxon>
        <taxon>Bacillota</taxon>
        <taxon>Bacilli</taxon>
        <taxon>Lactobacillales</taxon>
        <taxon>Enterococcaceae</taxon>
        <taxon>Enterococcus</taxon>
    </lineage>
</organism>
<protein>
    <submittedName>
        <fullName evidence="1">Uncharacterized protein</fullName>
    </submittedName>
</protein>
<dbReference type="EMBL" id="AP022822">
    <property type="protein sequence ID" value="BCA84835.1"/>
    <property type="molecule type" value="Genomic_DNA"/>
</dbReference>
<dbReference type="KEGG" id="esg:EsVE80_03580"/>
<accession>A0A679IHV7</accession>
<name>A0A679IHV7_9ENTE</name>
<reference evidence="1 2" key="1">
    <citation type="submission" date="2020-02" db="EMBL/GenBank/DDBJ databases">
        <title>Characterization of vanA genotype vancomycin-resistant Enterococcus saigonensis VE80.</title>
        <authorList>
            <person name="Harada T."/>
            <person name="Motooka D."/>
            <person name="Nakamura S."/>
            <person name="Yamamoto Y."/>
            <person name="Kawahara R."/>
            <person name="Kawatsu K."/>
        </authorList>
    </citation>
    <scope>NUCLEOTIDE SEQUENCE [LARGE SCALE GENOMIC DNA]</scope>
    <source>
        <strain evidence="1 2">VE80</strain>
    </source>
</reference>
<dbReference type="AlphaFoldDB" id="A0A679IHV7"/>
<evidence type="ECO:0000313" key="1">
    <source>
        <dbReference type="EMBL" id="BCA84835.1"/>
    </source>
</evidence>
<evidence type="ECO:0000313" key="2">
    <source>
        <dbReference type="Proteomes" id="UP000502998"/>
    </source>
</evidence>
<gene>
    <name evidence="1" type="ORF">EsVE80_03580</name>
</gene>
<keyword evidence="2" id="KW-1185">Reference proteome</keyword>
<dbReference type="RefSeq" id="WP_173102214.1">
    <property type="nucleotide sequence ID" value="NZ_AP022822.1"/>
</dbReference>